<dbReference type="PROSITE" id="PS00513">
    <property type="entry name" value="ADENYLOSUCCIN_SYN_2"/>
    <property type="match status" value="1"/>
</dbReference>
<feature type="binding site" description="in other chain" evidence="8">
    <location>
        <position position="324"/>
    </location>
    <ligand>
        <name>IMP</name>
        <dbReference type="ChEBI" id="CHEBI:58053"/>
        <note>ligand shared between dimeric partners</note>
    </ligand>
</feature>
<dbReference type="PANTHER" id="PTHR11846:SF0">
    <property type="entry name" value="ADENYLOSUCCINATE SYNTHETASE"/>
    <property type="match status" value="1"/>
</dbReference>
<dbReference type="EC" id="6.3.4.4" evidence="8 10"/>
<evidence type="ECO:0000256" key="6">
    <source>
        <dbReference type="ARBA" id="ARBA00022842"/>
    </source>
</evidence>
<feature type="binding site" description="in other chain" evidence="8">
    <location>
        <begin position="60"/>
        <end position="63"/>
    </location>
    <ligand>
        <name>IMP</name>
        <dbReference type="ChEBI" id="CHEBI:58053"/>
        <note>ligand shared between dimeric partners</note>
    </ligand>
</feature>
<comment type="catalytic activity">
    <reaction evidence="8 10">
        <text>IMP + L-aspartate + GTP = N(6)-(1,2-dicarboxyethyl)-AMP + GDP + phosphate + 2 H(+)</text>
        <dbReference type="Rhea" id="RHEA:15753"/>
        <dbReference type="ChEBI" id="CHEBI:15378"/>
        <dbReference type="ChEBI" id="CHEBI:29991"/>
        <dbReference type="ChEBI" id="CHEBI:37565"/>
        <dbReference type="ChEBI" id="CHEBI:43474"/>
        <dbReference type="ChEBI" id="CHEBI:57567"/>
        <dbReference type="ChEBI" id="CHEBI:58053"/>
        <dbReference type="ChEBI" id="CHEBI:58189"/>
        <dbReference type="EC" id="6.3.4.4"/>
    </reaction>
</comment>
<dbReference type="SMART" id="SM00788">
    <property type="entry name" value="Adenylsucc_synt"/>
    <property type="match status" value="1"/>
</dbReference>
<comment type="subunit">
    <text evidence="1 8">Homodimer.</text>
</comment>
<dbReference type="GO" id="GO:0046040">
    <property type="term" value="P:IMP metabolic process"/>
    <property type="evidence" value="ECO:0007669"/>
    <property type="project" value="TreeGrafter"/>
</dbReference>
<dbReference type="GO" id="GO:0044208">
    <property type="term" value="P:'de novo' AMP biosynthetic process"/>
    <property type="evidence" value="ECO:0007669"/>
    <property type="project" value="UniProtKB-UniRule"/>
</dbReference>
<keyword evidence="4 8" id="KW-0547">Nucleotide-binding</keyword>
<dbReference type="InterPro" id="IPR042110">
    <property type="entry name" value="Adenylosuccinate_synth_dom2"/>
</dbReference>
<dbReference type="InterPro" id="IPR042111">
    <property type="entry name" value="Adenylosuccinate_synth_dom3"/>
</dbReference>
<name>A0A7W8DRK3_9BACT</name>
<feature type="binding site" evidence="8">
    <location>
        <position position="326"/>
    </location>
    <ligand>
        <name>GTP</name>
        <dbReference type="ChEBI" id="CHEBI:37565"/>
    </ligand>
</feature>
<dbReference type="GO" id="GO:0005737">
    <property type="term" value="C:cytoplasm"/>
    <property type="evidence" value="ECO:0007669"/>
    <property type="project" value="UniProtKB-SubCell"/>
</dbReference>
<feature type="active site" evidence="9">
    <location>
        <position position="163"/>
    </location>
</feature>
<dbReference type="Gene3D" id="3.40.440.10">
    <property type="entry name" value="Adenylosuccinate Synthetase, subunit A, domain 1"/>
    <property type="match status" value="1"/>
</dbReference>
<dbReference type="InterPro" id="IPR033128">
    <property type="entry name" value="Adenylosuccin_syn_Lys_AS"/>
</dbReference>
<keyword evidence="6 8" id="KW-0460">Magnesium</keyword>
<dbReference type="FunFam" id="3.90.170.10:FF:000001">
    <property type="entry name" value="Adenylosuccinate synthetase"/>
    <property type="match status" value="1"/>
</dbReference>
<dbReference type="PROSITE" id="PS01266">
    <property type="entry name" value="ADENYLOSUCCIN_SYN_1"/>
    <property type="match status" value="1"/>
</dbReference>
<dbReference type="GO" id="GO:0005525">
    <property type="term" value="F:GTP binding"/>
    <property type="evidence" value="ECO:0007669"/>
    <property type="project" value="UniProtKB-UniRule"/>
</dbReference>
<keyword evidence="8" id="KW-0963">Cytoplasm</keyword>
<dbReference type="NCBIfam" id="NF002223">
    <property type="entry name" value="PRK01117.1"/>
    <property type="match status" value="1"/>
</dbReference>
<keyword evidence="5 8" id="KW-0658">Purine biosynthesis</keyword>
<dbReference type="InterPro" id="IPR027417">
    <property type="entry name" value="P-loop_NTPase"/>
</dbReference>
<dbReference type="GO" id="GO:0000287">
    <property type="term" value="F:magnesium ion binding"/>
    <property type="evidence" value="ECO:0007669"/>
    <property type="project" value="UniProtKB-UniRule"/>
</dbReference>
<feature type="binding site" evidence="8">
    <location>
        <begin position="62"/>
        <end position="64"/>
    </location>
    <ligand>
        <name>GTP</name>
        <dbReference type="ChEBI" id="CHEBI:37565"/>
    </ligand>
</feature>
<evidence type="ECO:0000256" key="2">
    <source>
        <dbReference type="ARBA" id="ARBA00022598"/>
    </source>
</evidence>
<dbReference type="FunFam" id="1.10.300.10:FF:000001">
    <property type="entry name" value="Adenylosuccinate synthetase"/>
    <property type="match status" value="1"/>
</dbReference>
<keyword evidence="3 8" id="KW-0479">Metal-binding</keyword>
<evidence type="ECO:0000256" key="8">
    <source>
        <dbReference type="HAMAP-Rule" id="MF_00011"/>
    </source>
</evidence>
<comment type="function">
    <text evidence="8">Plays an important role in the de novo pathway of purine nucleotide biosynthesis. Catalyzes the first committed step in the biosynthesis of AMP from IMP.</text>
</comment>
<feature type="binding site" evidence="8">
    <location>
        <position position="62"/>
    </location>
    <ligand>
        <name>Mg(2+)</name>
        <dbReference type="ChEBI" id="CHEBI:18420"/>
    </ligand>
</feature>
<dbReference type="Proteomes" id="UP000534294">
    <property type="component" value="Unassembled WGS sequence"/>
</dbReference>
<dbReference type="NCBIfam" id="TIGR00184">
    <property type="entry name" value="purA"/>
    <property type="match status" value="1"/>
</dbReference>
<comment type="similarity">
    <text evidence="8 10">Belongs to the adenylosuccinate synthetase family.</text>
</comment>
<accession>A0A7W8DRK3</accession>
<evidence type="ECO:0000256" key="10">
    <source>
        <dbReference type="RuleBase" id="RU000520"/>
    </source>
</evidence>
<evidence type="ECO:0000256" key="9">
    <source>
        <dbReference type="PROSITE-ProRule" id="PRU10134"/>
    </source>
</evidence>
<dbReference type="CDD" id="cd03108">
    <property type="entry name" value="AdSS"/>
    <property type="match status" value="1"/>
</dbReference>
<dbReference type="GO" id="GO:0004019">
    <property type="term" value="F:adenylosuccinate synthase activity"/>
    <property type="evidence" value="ECO:0007669"/>
    <property type="project" value="UniProtKB-UniRule"/>
</dbReference>
<comment type="pathway">
    <text evidence="8 10">Purine metabolism; AMP biosynthesis via de novo pathway; AMP from IMP: step 1/2.</text>
</comment>
<keyword evidence="7 8" id="KW-0342">GTP-binding</keyword>
<evidence type="ECO:0000256" key="1">
    <source>
        <dbReference type="ARBA" id="ARBA00011738"/>
    </source>
</evidence>
<sequence>MDFCHKQPNKDAASMRREEAQVMSNTIVVGAQWGDEGKGKIVDYLTEHTDVVVRAAGGNNAGHTVINNGTKYILHLIPSGILWEDKMCVIGNGVVMDILGLLEEMAKLRAQGVKITPENLKISETAHLVLPYHKGLDQAREAKLGDKKIGTTGRGIGPAYADKVERGGLRAILLTRPEQLEKELRSRILMHNETFRAVGVAEVPVEETITAVLAAAKVLAPHITNTAVYCHEAIRAGKSLLFEGAQGTYLDIDHGTYPFVTSSNTTSGGACTGSGVPPRMIDKVVAVAKAYTTRVGSGPFITENEDIGDMLHNMGREYGATTGRARRCGWLDAVLVRYAVMINGADELAITNLDGLDGLDTIQICTAYKLRGETIHYPPSTIEDIEACEPVYETHQGWKQDLSQIKNFADLPELAKAYLKRLEELTGARVSLLGVGPSRDQTLVA</sequence>
<feature type="binding site" description="in other chain" evidence="8">
    <location>
        <position position="246"/>
    </location>
    <ligand>
        <name>IMP</name>
        <dbReference type="ChEBI" id="CHEBI:58053"/>
        <note>ligand shared between dimeric partners</note>
    </ligand>
</feature>
<dbReference type="UniPathway" id="UPA00075">
    <property type="reaction ID" value="UER00335"/>
</dbReference>
<feature type="binding site" evidence="8">
    <location>
        <begin position="34"/>
        <end position="40"/>
    </location>
    <ligand>
        <name>GTP</name>
        <dbReference type="ChEBI" id="CHEBI:37565"/>
    </ligand>
</feature>
<evidence type="ECO:0000313" key="11">
    <source>
        <dbReference type="EMBL" id="MBB5039542.1"/>
    </source>
</evidence>
<feature type="binding site" description="in other chain" evidence="8">
    <location>
        <position position="261"/>
    </location>
    <ligand>
        <name>IMP</name>
        <dbReference type="ChEBI" id="CHEBI:58053"/>
        <note>ligand shared between dimeric partners</note>
    </ligand>
</feature>
<dbReference type="EMBL" id="JACHIF010000009">
    <property type="protein sequence ID" value="MBB5039542.1"/>
    <property type="molecule type" value="Genomic_DNA"/>
</dbReference>
<dbReference type="Gene3D" id="1.10.300.10">
    <property type="entry name" value="Adenylosuccinate Synthetase, subunit A, domain 2"/>
    <property type="match status" value="1"/>
</dbReference>
<feature type="binding site" evidence="8">
    <location>
        <begin position="352"/>
        <end position="354"/>
    </location>
    <ligand>
        <name>GTP</name>
        <dbReference type="ChEBI" id="CHEBI:37565"/>
    </ligand>
</feature>
<proteinExistence type="inferred from homology"/>
<keyword evidence="2 8" id="KW-0436">Ligase</keyword>
<evidence type="ECO:0000256" key="7">
    <source>
        <dbReference type="ARBA" id="ARBA00023134"/>
    </source>
</evidence>
<dbReference type="InterPro" id="IPR018220">
    <property type="entry name" value="Adenylosuccin_syn_GTP-bd"/>
</dbReference>
<dbReference type="SUPFAM" id="SSF52540">
    <property type="entry name" value="P-loop containing nucleoside triphosphate hydrolases"/>
    <property type="match status" value="1"/>
</dbReference>
<evidence type="ECO:0000256" key="5">
    <source>
        <dbReference type="ARBA" id="ARBA00022755"/>
    </source>
</evidence>
<protein>
    <recommendedName>
        <fullName evidence="8 10">Adenylosuccinate synthetase</fullName>
        <shortName evidence="8">AMPSase</shortName>
        <shortName evidence="8">AdSS</shortName>
        <ecNumber evidence="8 10">6.3.4.4</ecNumber>
    </recommendedName>
    <alternativeName>
        <fullName evidence="8">IMP--aspartate ligase</fullName>
    </alternativeName>
</protein>
<dbReference type="InterPro" id="IPR001114">
    <property type="entry name" value="Adenylosuccinate_synthetase"/>
</dbReference>
<comment type="subcellular location">
    <subcellularLocation>
        <location evidence="8">Cytoplasm</location>
    </subcellularLocation>
</comment>
<feature type="binding site" evidence="8">
    <location>
        <begin position="320"/>
        <end position="326"/>
    </location>
    <ligand>
        <name>substrate</name>
    </ligand>
</feature>
<evidence type="ECO:0000256" key="4">
    <source>
        <dbReference type="ARBA" id="ARBA00022741"/>
    </source>
</evidence>
<feature type="active site" description="Proton acceptor" evidence="8">
    <location>
        <position position="35"/>
    </location>
</feature>
<evidence type="ECO:0000313" key="12">
    <source>
        <dbReference type="Proteomes" id="UP000534294"/>
    </source>
</evidence>
<organism evidence="11 12">
    <name type="scientific">Prosthecobacter dejongeii</name>
    <dbReference type="NCBI Taxonomy" id="48465"/>
    <lineage>
        <taxon>Bacteria</taxon>
        <taxon>Pseudomonadati</taxon>
        <taxon>Verrucomicrobiota</taxon>
        <taxon>Verrucomicrobiia</taxon>
        <taxon>Verrucomicrobiales</taxon>
        <taxon>Verrucomicrobiaceae</taxon>
        <taxon>Prosthecobacter</taxon>
    </lineage>
</organism>
<feature type="binding site" description="in other chain" evidence="8">
    <location>
        <begin position="35"/>
        <end position="38"/>
    </location>
    <ligand>
        <name>IMP</name>
        <dbReference type="ChEBI" id="CHEBI:58053"/>
        <note>ligand shared between dimeric partners</note>
    </ligand>
</feature>
<dbReference type="AlphaFoldDB" id="A0A7W8DRK3"/>
<comment type="caution">
    <text evidence="11">The sequence shown here is derived from an EMBL/GenBank/DDBJ whole genome shotgun (WGS) entry which is preliminary data.</text>
</comment>
<comment type="cofactor">
    <cofactor evidence="8">
        <name>Mg(2+)</name>
        <dbReference type="ChEBI" id="CHEBI:18420"/>
    </cofactor>
    <text evidence="8">Binds 1 Mg(2+) ion per subunit.</text>
</comment>
<dbReference type="PANTHER" id="PTHR11846">
    <property type="entry name" value="ADENYLOSUCCINATE SYNTHETASE"/>
    <property type="match status" value="1"/>
</dbReference>
<keyword evidence="12" id="KW-1185">Reference proteome</keyword>
<dbReference type="Gene3D" id="3.90.170.10">
    <property type="entry name" value="Adenylosuccinate Synthetase, subunit A, domain 3"/>
    <property type="match status" value="1"/>
</dbReference>
<gene>
    <name evidence="8" type="primary">purA</name>
    <name evidence="11" type="ORF">HNQ64_003817</name>
</gene>
<feature type="binding site" evidence="8">
    <location>
        <begin position="434"/>
        <end position="436"/>
    </location>
    <ligand>
        <name>GTP</name>
        <dbReference type="ChEBI" id="CHEBI:37565"/>
    </ligand>
</feature>
<dbReference type="InterPro" id="IPR042109">
    <property type="entry name" value="Adenylosuccinate_synth_dom1"/>
</dbReference>
<feature type="active site" description="Proton donor" evidence="8">
    <location>
        <position position="63"/>
    </location>
</feature>
<dbReference type="Pfam" id="PF00709">
    <property type="entry name" value="Adenylsucc_synt"/>
    <property type="match status" value="1"/>
</dbReference>
<reference evidence="11 12" key="1">
    <citation type="submission" date="2020-08" db="EMBL/GenBank/DDBJ databases">
        <title>Genomic Encyclopedia of Type Strains, Phase IV (KMG-IV): sequencing the most valuable type-strain genomes for metagenomic binning, comparative biology and taxonomic classification.</title>
        <authorList>
            <person name="Goeker M."/>
        </authorList>
    </citation>
    <scope>NUCLEOTIDE SEQUENCE [LARGE SCALE GENOMIC DNA]</scope>
    <source>
        <strain evidence="11 12">DSM 12251</strain>
    </source>
</reference>
<evidence type="ECO:0000256" key="3">
    <source>
        <dbReference type="ARBA" id="ARBA00022723"/>
    </source>
</evidence>
<feature type="binding site" evidence="8">
    <location>
        <position position="35"/>
    </location>
    <ligand>
        <name>Mg(2+)</name>
        <dbReference type="ChEBI" id="CHEBI:18420"/>
    </ligand>
</feature>
<dbReference type="HAMAP" id="MF_00011">
    <property type="entry name" value="Adenylosucc_synth"/>
    <property type="match status" value="1"/>
</dbReference>
<feature type="binding site" evidence="8">
    <location>
        <position position="166"/>
    </location>
    <ligand>
        <name>IMP</name>
        <dbReference type="ChEBI" id="CHEBI:58053"/>
        <note>ligand shared between dimeric partners</note>
    </ligand>
</feature>
<feature type="binding site" description="in other chain" evidence="8">
    <location>
        <position position="152"/>
    </location>
    <ligand>
        <name>IMP</name>
        <dbReference type="ChEBI" id="CHEBI:58053"/>
        <note>ligand shared between dimeric partners</note>
    </ligand>
</feature>